<dbReference type="Ensembl" id="ENSGAGT00000003949.1">
    <property type="protein sequence ID" value="ENSGAGP00000003426.1"/>
    <property type="gene ID" value="ENSGAGG00000002771.1"/>
</dbReference>
<sequence>MEQPLSSSLAELGTVPSAPPPPAPAGIAAQHSPRRGGEGRQPYVPAGTATPQSRGRAGKGTQHPAPAGTASPCMGWEGKQRP</sequence>
<organism evidence="2 3">
    <name type="scientific">Gopherus agassizii</name>
    <name type="common">Agassiz's desert tortoise</name>
    <dbReference type="NCBI Taxonomy" id="38772"/>
    <lineage>
        <taxon>Eukaryota</taxon>
        <taxon>Metazoa</taxon>
        <taxon>Chordata</taxon>
        <taxon>Craniata</taxon>
        <taxon>Vertebrata</taxon>
        <taxon>Euteleostomi</taxon>
        <taxon>Archelosauria</taxon>
        <taxon>Testudinata</taxon>
        <taxon>Testudines</taxon>
        <taxon>Cryptodira</taxon>
        <taxon>Durocryptodira</taxon>
        <taxon>Testudinoidea</taxon>
        <taxon>Testudinidae</taxon>
        <taxon>Gopherus</taxon>
    </lineage>
</organism>
<reference evidence="2" key="2">
    <citation type="submission" date="2025-08" db="UniProtKB">
        <authorList>
            <consortium name="Ensembl"/>
        </authorList>
    </citation>
    <scope>IDENTIFICATION</scope>
</reference>
<keyword evidence="3" id="KW-1185">Reference proteome</keyword>
<feature type="region of interest" description="Disordered" evidence="1">
    <location>
        <begin position="1"/>
        <end position="82"/>
    </location>
</feature>
<name>A0A452GNH6_9SAUR</name>
<evidence type="ECO:0000256" key="1">
    <source>
        <dbReference type="SAM" id="MobiDB-lite"/>
    </source>
</evidence>
<evidence type="ECO:0000313" key="3">
    <source>
        <dbReference type="Proteomes" id="UP000291020"/>
    </source>
</evidence>
<reference evidence="2" key="3">
    <citation type="submission" date="2025-09" db="UniProtKB">
        <authorList>
            <consortium name="Ensembl"/>
        </authorList>
    </citation>
    <scope>IDENTIFICATION</scope>
</reference>
<reference evidence="3" key="1">
    <citation type="journal article" date="2017" name="PLoS ONE">
        <title>The Agassiz's desert tortoise genome provides a resource for the conservation of a threatened species.</title>
        <authorList>
            <person name="Tollis M."/>
            <person name="DeNardo D.F."/>
            <person name="Cornelius J.A."/>
            <person name="Dolby G.A."/>
            <person name="Edwards T."/>
            <person name="Henen B.T."/>
            <person name="Karl A.E."/>
            <person name="Murphy R.W."/>
            <person name="Kusumi K."/>
        </authorList>
    </citation>
    <scope>NUCLEOTIDE SEQUENCE [LARGE SCALE GENOMIC DNA]</scope>
</reference>
<accession>A0A452GNH6</accession>
<dbReference type="Proteomes" id="UP000291020">
    <property type="component" value="Unassembled WGS sequence"/>
</dbReference>
<dbReference type="AlphaFoldDB" id="A0A452GNH6"/>
<protein>
    <submittedName>
        <fullName evidence="2">Uncharacterized protein</fullName>
    </submittedName>
</protein>
<evidence type="ECO:0000313" key="2">
    <source>
        <dbReference type="Ensembl" id="ENSGAGP00000003426.1"/>
    </source>
</evidence>
<proteinExistence type="predicted"/>